<keyword evidence="1" id="KW-0472">Membrane</keyword>
<gene>
    <name evidence="2" type="ORF">CEY00_Acc32558</name>
</gene>
<dbReference type="AlphaFoldDB" id="A0A2R6P8E9"/>
<reference evidence="3" key="2">
    <citation type="journal article" date="2018" name="BMC Genomics">
        <title>A manually annotated Actinidia chinensis var. chinensis (kiwifruit) genome highlights the challenges associated with draft genomes and gene prediction in plants.</title>
        <authorList>
            <person name="Pilkington S.M."/>
            <person name="Crowhurst R."/>
            <person name="Hilario E."/>
            <person name="Nardozza S."/>
            <person name="Fraser L."/>
            <person name="Peng Y."/>
            <person name="Gunaseelan K."/>
            <person name="Simpson R."/>
            <person name="Tahir J."/>
            <person name="Deroles S.C."/>
            <person name="Templeton K."/>
            <person name="Luo Z."/>
            <person name="Davy M."/>
            <person name="Cheng C."/>
            <person name="McNeilage M."/>
            <person name="Scaglione D."/>
            <person name="Liu Y."/>
            <person name="Zhang Q."/>
            <person name="Datson P."/>
            <person name="De Silva N."/>
            <person name="Gardiner S.E."/>
            <person name="Bassett H."/>
            <person name="Chagne D."/>
            <person name="McCallum J."/>
            <person name="Dzierzon H."/>
            <person name="Deng C."/>
            <person name="Wang Y.Y."/>
            <person name="Barron L."/>
            <person name="Manako K."/>
            <person name="Bowen J."/>
            <person name="Foster T.M."/>
            <person name="Erridge Z.A."/>
            <person name="Tiffin H."/>
            <person name="Waite C.N."/>
            <person name="Davies K.M."/>
            <person name="Grierson E.P."/>
            <person name="Laing W.A."/>
            <person name="Kirk R."/>
            <person name="Chen X."/>
            <person name="Wood M."/>
            <person name="Montefiori M."/>
            <person name="Brummell D.A."/>
            <person name="Schwinn K.E."/>
            <person name="Catanach A."/>
            <person name="Fullerton C."/>
            <person name="Li D."/>
            <person name="Meiyalaghan S."/>
            <person name="Nieuwenhuizen N."/>
            <person name="Read N."/>
            <person name="Prakash R."/>
            <person name="Hunter D."/>
            <person name="Zhang H."/>
            <person name="McKenzie M."/>
            <person name="Knabel M."/>
            <person name="Harris A."/>
            <person name="Allan A.C."/>
            <person name="Gleave A."/>
            <person name="Chen A."/>
            <person name="Janssen B.J."/>
            <person name="Plunkett B."/>
            <person name="Ampomah-Dwamena C."/>
            <person name="Voogd C."/>
            <person name="Leif D."/>
            <person name="Lafferty D."/>
            <person name="Souleyre E.J.F."/>
            <person name="Varkonyi-Gasic E."/>
            <person name="Gambi F."/>
            <person name="Hanley J."/>
            <person name="Yao J.L."/>
            <person name="Cheung J."/>
            <person name="David K.M."/>
            <person name="Warren B."/>
            <person name="Marsh K."/>
            <person name="Snowden K.C."/>
            <person name="Lin-Wang K."/>
            <person name="Brian L."/>
            <person name="Martinez-Sanchez M."/>
            <person name="Wang M."/>
            <person name="Ileperuma N."/>
            <person name="Macnee N."/>
            <person name="Campin R."/>
            <person name="McAtee P."/>
            <person name="Drummond R.S.M."/>
            <person name="Espley R.V."/>
            <person name="Ireland H.S."/>
            <person name="Wu R."/>
            <person name="Atkinson R.G."/>
            <person name="Karunairetnam S."/>
            <person name="Bulley S."/>
            <person name="Chunkath S."/>
            <person name="Hanley Z."/>
            <person name="Storey R."/>
            <person name="Thrimawithana A.H."/>
            <person name="Thomson S."/>
            <person name="David C."/>
            <person name="Testolin R."/>
            <person name="Huang H."/>
            <person name="Hellens R.P."/>
            <person name="Schaffer R.J."/>
        </authorList>
    </citation>
    <scope>NUCLEOTIDE SEQUENCE [LARGE SCALE GENOMIC DNA]</scope>
    <source>
        <strain evidence="3">cv. Red5</strain>
    </source>
</reference>
<accession>A0A2R6P8E9</accession>
<keyword evidence="3" id="KW-1185">Reference proteome</keyword>
<dbReference type="STRING" id="1590841.A0A2R6P8E9"/>
<dbReference type="InParanoid" id="A0A2R6P8E9"/>
<name>A0A2R6P8E9_ACTCC</name>
<dbReference type="PANTHER" id="PTHR35471:SF1">
    <property type="entry name" value="OS07G0223700 PROTEIN"/>
    <property type="match status" value="1"/>
</dbReference>
<keyword evidence="1" id="KW-0812">Transmembrane</keyword>
<dbReference type="PANTHER" id="PTHR35471">
    <property type="entry name" value="OS07G0223700 PROTEIN"/>
    <property type="match status" value="1"/>
</dbReference>
<dbReference type="OrthoDB" id="1916950at2759"/>
<evidence type="ECO:0000313" key="2">
    <source>
        <dbReference type="EMBL" id="PSR86927.1"/>
    </source>
</evidence>
<organism evidence="2 3">
    <name type="scientific">Actinidia chinensis var. chinensis</name>
    <name type="common">Chinese soft-hair kiwi</name>
    <dbReference type="NCBI Taxonomy" id="1590841"/>
    <lineage>
        <taxon>Eukaryota</taxon>
        <taxon>Viridiplantae</taxon>
        <taxon>Streptophyta</taxon>
        <taxon>Embryophyta</taxon>
        <taxon>Tracheophyta</taxon>
        <taxon>Spermatophyta</taxon>
        <taxon>Magnoliopsida</taxon>
        <taxon>eudicotyledons</taxon>
        <taxon>Gunneridae</taxon>
        <taxon>Pentapetalae</taxon>
        <taxon>asterids</taxon>
        <taxon>Ericales</taxon>
        <taxon>Actinidiaceae</taxon>
        <taxon>Actinidia</taxon>
    </lineage>
</organism>
<dbReference type="Gramene" id="PSR86927">
    <property type="protein sequence ID" value="PSR86927"/>
    <property type="gene ID" value="CEY00_Acc32558"/>
</dbReference>
<dbReference type="OMA" id="NTCNHQG"/>
<evidence type="ECO:0000256" key="1">
    <source>
        <dbReference type="SAM" id="Phobius"/>
    </source>
</evidence>
<feature type="transmembrane region" description="Helical" evidence="1">
    <location>
        <begin position="69"/>
        <end position="90"/>
    </location>
</feature>
<dbReference type="Proteomes" id="UP000241394">
    <property type="component" value="Chromosome LG28"/>
</dbReference>
<proteinExistence type="predicted"/>
<feature type="transmembrane region" description="Helical" evidence="1">
    <location>
        <begin position="46"/>
        <end position="62"/>
    </location>
</feature>
<feature type="transmembrane region" description="Helical" evidence="1">
    <location>
        <begin position="20"/>
        <end position="40"/>
    </location>
</feature>
<evidence type="ECO:0000313" key="3">
    <source>
        <dbReference type="Proteomes" id="UP000241394"/>
    </source>
</evidence>
<comment type="caution">
    <text evidence="2">The sequence shown here is derived from an EMBL/GenBank/DDBJ whole genome shotgun (WGS) entry which is preliminary data.</text>
</comment>
<keyword evidence="1" id="KW-1133">Transmembrane helix</keyword>
<dbReference type="FunCoup" id="A0A2R6P8E9">
    <property type="interactions" value="1317"/>
</dbReference>
<sequence>MLCYALRTQIQSWMRDYDKIQSFAVILIYVQIGCALIGSLGALYNGVPLINIAIALFALVAIQSSSQSLARTYAVLLFCAILIDILWFILFTREIWNISSEIYGTFAIFSVKLTLSMQIIGFFVRLFSSLVWVQMYRLGVSFVDSAVPRESDFDVRNSFLSPATPAIVRDSSVCDDIIGGSIYDPVHYSSLFEDGQDNGYSSGGQNHGIGQGGFASAAEAPQLKPSIGRSSHVINDENTVSKLQGV</sequence>
<dbReference type="EMBL" id="NKQK01000028">
    <property type="protein sequence ID" value="PSR86927.1"/>
    <property type="molecule type" value="Genomic_DNA"/>
</dbReference>
<feature type="transmembrane region" description="Helical" evidence="1">
    <location>
        <begin position="102"/>
        <end position="127"/>
    </location>
</feature>
<reference evidence="2 3" key="1">
    <citation type="submission" date="2017-07" db="EMBL/GenBank/DDBJ databases">
        <title>An improved, manually edited Actinidia chinensis var. chinensis (kiwifruit) genome highlights the challenges associated with draft genomes and gene prediction in plants.</title>
        <authorList>
            <person name="Pilkington S."/>
            <person name="Crowhurst R."/>
            <person name="Hilario E."/>
            <person name="Nardozza S."/>
            <person name="Fraser L."/>
            <person name="Peng Y."/>
            <person name="Gunaseelan K."/>
            <person name="Simpson R."/>
            <person name="Tahir J."/>
            <person name="Deroles S."/>
            <person name="Templeton K."/>
            <person name="Luo Z."/>
            <person name="Davy M."/>
            <person name="Cheng C."/>
            <person name="Mcneilage M."/>
            <person name="Scaglione D."/>
            <person name="Liu Y."/>
            <person name="Zhang Q."/>
            <person name="Datson P."/>
            <person name="De Silva N."/>
            <person name="Gardiner S."/>
            <person name="Bassett H."/>
            <person name="Chagne D."/>
            <person name="Mccallum J."/>
            <person name="Dzierzon H."/>
            <person name="Deng C."/>
            <person name="Wang Y.-Y."/>
            <person name="Barron N."/>
            <person name="Manako K."/>
            <person name="Bowen J."/>
            <person name="Foster T."/>
            <person name="Erridge Z."/>
            <person name="Tiffin H."/>
            <person name="Waite C."/>
            <person name="Davies K."/>
            <person name="Grierson E."/>
            <person name="Laing W."/>
            <person name="Kirk R."/>
            <person name="Chen X."/>
            <person name="Wood M."/>
            <person name="Montefiori M."/>
            <person name="Brummell D."/>
            <person name="Schwinn K."/>
            <person name="Catanach A."/>
            <person name="Fullerton C."/>
            <person name="Li D."/>
            <person name="Meiyalaghan S."/>
            <person name="Nieuwenhuizen N."/>
            <person name="Read N."/>
            <person name="Prakash R."/>
            <person name="Hunter D."/>
            <person name="Zhang H."/>
            <person name="Mckenzie M."/>
            <person name="Knabel M."/>
            <person name="Harris A."/>
            <person name="Allan A."/>
            <person name="Chen A."/>
            <person name="Janssen B."/>
            <person name="Plunkett B."/>
            <person name="Dwamena C."/>
            <person name="Voogd C."/>
            <person name="Leif D."/>
            <person name="Lafferty D."/>
            <person name="Souleyre E."/>
            <person name="Varkonyi-Gasic E."/>
            <person name="Gambi F."/>
            <person name="Hanley J."/>
            <person name="Yao J.-L."/>
            <person name="Cheung J."/>
            <person name="David K."/>
            <person name="Warren B."/>
            <person name="Marsh K."/>
            <person name="Snowden K."/>
            <person name="Lin-Wang K."/>
            <person name="Brian L."/>
            <person name="Martinez-Sanchez M."/>
            <person name="Wang M."/>
            <person name="Ileperuma N."/>
            <person name="Macnee N."/>
            <person name="Campin R."/>
            <person name="Mcatee P."/>
            <person name="Drummond R."/>
            <person name="Espley R."/>
            <person name="Ireland H."/>
            <person name="Wu R."/>
            <person name="Atkinson R."/>
            <person name="Karunairetnam S."/>
            <person name="Bulley S."/>
            <person name="Chunkath S."/>
            <person name="Hanley Z."/>
            <person name="Storey R."/>
            <person name="Thrimawithana A."/>
            <person name="Thomson S."/>
            <person name="David C."/>
            <person name="Testolin R."/>
        </authorList>
    </citation>
    <scope>NUCLEOTIDE SEQUENCE [LARGE SCALE GENOMIC DNA]</scope>
    <source>
        <strain evidence="3">cv. Red5</strain>
        <tissue evidence="2">Young leaf</tissue>
    </source>
</reference>
<protein>
    <submittedName>
        <fullName evidence="2">Potassium transport system protein kup</fullName>
    </submittedName>
</protein>